<dbReference type="Gene3D" id="3.30.479.30">
    <property type="entry name" value="Band 7 domain"/>
    <property type="match status" value="1"/>
</dbReference>
<dbReference type="EMBL" id="BTSX01000006">
    <property type="protein sequence ID" value="GMT03784.1"/>
    <property type="molecule type" value="Genomic_DNA"/>
</dbReference>
<name>A0AAV5UA83_9BILA</name>
<evidence type="ECO:0000313" key="4">
    <source>
        <dbReference type="EMBL" id="GMT03784.1"/>
    </source>
</evidence>
<proteinExistence type="inferred from homology"/>
<evidence type="ECO:0000256" key="1">
    <source>
        <dbReference type="ARBA" id="ARBA00008164"/>
    </source>
</evidence>
<dbReference type="PRINTS" id="PR00721">
    <property type="entry name" value="STOMATIN"/>
</dbReference>
<comment type="similarity">
    <text evidence="1">Belongs to the band 7/mec-2 family.</text>
</comment>
<keyword evidence="5" id="KW-1185">Reference proteome</keyword>
<keyword evidence="2" id="KW-0472">Membrane</keyword>
<keyword evidence="2" id="KW-1133">Transmembrane helix</keyword>
<dbReference type="SUPFAM" id="SSF117892">
    <property type="entry name" value="Band 7/SPFH domain"/>
    <property type="match status" value="1"/>
</dbReference>
<dbReference type="InterPro" id="IPR036013">
    <property type="entry name" value="Band_7/SPFH_dom_sf"/>
</dbReference>
<dbReference type="Gene3D" id="6.10.250.2090">
    <property type="match status" value="1"/>
</dbReference>
<dbReference type="Pfam" id="PF01145">
    <property type="entry name" value="Band_7"/>
    <property type="match status" value="1"/>
</dbReference>
<organism evidence="4 5">
    <name type="scientific">Pristionchus entomophagus</name>
    <dbReference type="NCBI Taxonomy" id="358040"/>
    <lineage>
        <taxon>Eukaryota</taxon>
        <taxon>Metazoa</taxon>
        <taxon>Ecdysozoa</taxon>
        <taxon>Nematoda</taxon>
        <taxon>Chromadorea</taxon>
        <taxon>Rhabditida</taxon>
        <taxon>Rhabditina</taxon>
        <taxon>Diplogasteromorpha</taxon>
        <taxon>Diplogasteroidea</taxon>
        <taxon>Neodiplogasteridae</taxon>
        <taxon>Pristionchus</taxon>
    </lineage>
</organism>
<feature type="transmembrane region" description="Helical" evidence="2">
    <location>
        <begin position="45"/>
        <end position="67"/>
    </location>
</feature>
<dbReference type="SMART" id="SM00244">
    <property type="entry name" value="PHB"/>
    <property type="match status" value="1"/>
</dbReference>
<dbReference type="AlphaFoldDB" id="A0AAV5UA83"/>
<dbReference type="PANTHER" id="PTHR10264">
    <property type="entry name" value="BAND 7 PROTEIN-RELATED"/>
    <property type="match status" value="1"/>
</dbReference>
<dbReference type="FunFam" id="3.30.479.30:FF:000004">
    <property type="entry name" value="Putative membrane protease family, stomatin"/>
    <property type="match status" value="1"/>
</dbReference>
<dbReference type="PANTHER" id="PTHR10264:SF116">
    <property type="entry name" value="STOMATIN-3"/>
    <property type="match status" value="1"/>
</dbReference>
<comment type="caution">
    <text evidence="4">The sequence shown here is derived from an EMBL/GenBank/DDBJ whole genome shotgun (WGS) entry which is preliminary data.</text>
</comment>
<reference evidence="4" key="1">
    <citation type="submission" date="2023-10" db="EMBL/GenBank/DDBJ databases">
        <title>Genome assembly of Pristionchus species.</title>
        <authorList>
            <person name="Yoshida K."/>
            <person name="Sommer R.J."/>
        </authorList>
    </citation>
    <scope>NUCLEOTIDE SEQUENCE</scope>
    <source>
        <strain evidence="4">RS0144</strain>
    </source>
</reference>
<keyword evidence="2" id="KW-0812">Transmembrane</keyword>
<dbReference type="InterPro" id="IPR001107">
    <property type="entry name" value="Band_7"/>
</dbReference>
<protein>
    <recommendedName>
        <fullName evidence="3">Band 7 domain-containing protein</fullName>
    </recommendedName>
</protein>
<dbReference type="Proteomes" id="UP001432027">
    <property type="component" value="Unassembled WGS sequence"/>
</dbReference>
<feature type="non-terminal residue" evidence="4">
    <location>
        <position position="1"/>
    </location>
</feature>
<gene>
    <name evidence="4" type="ORF">PENTCL1PPCAC_25958</name>
</gene>
<evidence type="ECO:0000313" key="5">
    <source>
        <dbReference type="Proteomes" id="UP001432027"/>
    </source>
</evidence>
<dbReference type="GO" id="GO:0009898">
    <property type="term" value="C:cytoplasmic side of plasma membrane"/>
    <property type="evidence" value="ECO:0007669"/>
    <property type="project" value="UniProtKB-ARBA"/>
</dbReference>
<dbReference type="InterPro" id="IPR043202">
    <property type="entry name" value="Band-7_stomatin-like"/>
</dbReference>
<accession>A0AAV5UA83</accession>
<sequence>DAVERRRVRKCGWAAVRPSPWRRGRNEHPMIITGRSTFVDGVCLFFSWSLLLLTLPLSLFFCVRIVAEYQRVVIFRLGRLMGSKGPGIVLTLPMVDERKFVDLRVRVLDVPLQEMLTCDSLVIAVNAVVYYRLSDPIASLNSIKDPYALTRNLTQTTLRNVVGARTLSEVVSDRQEIAINAGKLLDQGRRKSVSLFSRLLFRFWSPLSATRSWGISIDRLDIGDVMLPRSLCRVMAQEAEAVRVSQANILRANGEYQASHVLLAAAEMLASSKGAIQLRFIQALGKISSMRNHTIVLPVPSELPEHSKLWLRDRIRWMMGRARG</sequence>
<feature type="domain" description="Band 7" evidence="3">
    <location>
        <begin position="61"/>
        <end position="239"/>
    </location>
</feature>
<evidence type="ECO:0000259" key="3">
    <source>
        <dbReference type="SMART" id="SM00244"/>
    </source>
</evidence>
<evidence type="ECO:0000256" key="2">
    <source>
        <dbReference type="SAM" id="Phobius"/>
    </source>
</evidence>
<dbReference type="InterPro" id="IPR001972">
    <property type="entry name" value="Stomatin_HflK_fam"/>
</dbReference>